<evidence type="ECO:0000313" key="3">
    <source>
        <dbReference type="Proteomes" id="UP000306192"/>
    </source>
</evidence>
<dbReference type="EMBL" id="QYRT01000007">
    <property type="protein sequence ID" value="TIH38999.1"/>
    <property type="molecule type" value="Genomic_DNA"/>
</dbReference>
<dbReference type="OrthoDB" id="4946395at2"/>
<organism evidence="2 3">
    <name type="scientific">Subtercola vilae</name>
    <dbReference type="NCBI Taxonomy" id="2056433"/>
    <lineage>
        <taxon>Bacteria</taxon>
        <taxon>Bacillati</taxon>
        <taxon>Actinomycetota</taxon>
        <taxon>Actinomycetes</taxon>
        <taxon>Micrococcales</taxon>
        <taxon>Microbacteriaceae</taxon>
        <taxon>Subtercola</taxon>
    </lineage>
</organism>
<name>A0A4T2C5H5_9MICO</name>
<dbReference type="RefSeq" id="WP_136641227.1">
    <property type="nucleotide sequence ID" value="NZ_QYRT01000007.1"/>
</dbReference>
<evidence type="ECO:0000256" key="1">
    <source>
        <dbReference type="SAM" id="MobiDB-lite"/>
    </source>
</evidence>
<feature type="compositionally biased region" description="Polar residues" evidence="1">
    <location>
        <begin position="33"/>
        <end position="44"/>
    </location>
</feature>
<protein>
    <submittedName>
        <fullName evidence="2">Uncharacterized protein</fullName>
    </submittedName>
</protein>
<proteinExistence type="predicted"/>
<gene>
    <name evidence="2" type="ORF">D4765_05385</name>
</gene>
<dbReference type="AlphaFoldDB" id="A0A4T2C5H5"/>
<reference evidence="2 3" key="1">
    <citation type="journal article" date="2019" name="Microorganisms">
        <title>Systematic Affiliation and Genome Analysis of Subtercola vilae DB165(T) with Particular Emphasis on Cold Adaptation of an Isolate from a High-Altitude Cold Volcano Lake.</title>
        <authorList>
            <person name="Villalobos A.S."/>
            <person name="Wiese J."/>
            <person name="Imhoff J.F."/>
            <person name="Dorador C."/>
            <person name="Keller A."/>
            <person name="Hentschel U."/>
        </authorList>
    </citation>
    <scope>NUCLEOTIDE SEQUENCE [LARGE SCALE GENOMIC DNA]</scope>
    <source>
        <strain evidence="2 3">DB165</strain>
    </source>
</reference>
<dbReference type="Proteomes" id="UP000306192">
    <property type="component" value="Unassembled WGS sequence"/>
</dbReference>
<sequence>MALNTAAVRRDLPYLRRRVTPAGPENAAAEPVSTRSTDTASPSRGLSLGAPVSSATALASNRRPSRPRQPEPFTAPTIDEVRELGGEHPVLRLDARRSAIGSLIVSGAYAIAWESSTRVTGALTLTSSALESVGTSVMTGGNRALVGFDDGDAIVALRHLHELRRALFVGNGSEPLGIQLFDGSSFTVPADAPPAGAATGAATGTAAGSRMLALTLLRVNAFIELRAEPVARGLTPAELHREFGYQLTAHVDPRQPRMR</sequence>
<accession>A0A4T2C5H5</accession>
<keyword evidence="3" id="KW-1185">Reference proteome</keyword>
<evidence type="ECO:0000313" key="2">
    <source>
        <dbReference type="EMBL" id="TIH38999.1"/>
    </source>
</evidence>
<comment type="caution">
    <text evidence="2">The sequence shown here is derived from an EMBL/GenBank/DDBJ whole genome shotgun (WGS) entry which is preliminary data.</text>
</comment>
<feature type="region of interest" description="Disordered" evidence="1">
    <location>
        <begin position="12"/>
        <end position="77"/>
    </location>
</feature>